<feature type="transmembrane region" description="Helical" evidence="1">
    <location>
        <begin position="120"/>
        <end position="138"/>
    </location>
</feature>
<sequence length="266" mass="30968">MGAGEALWDFFYRYFWEPMFTRSGYNAVNTFVYALLFGLGVIYSYRYIIKPLKIKVDERLFWAVTPMVIFGSTVRALVDGGVLPKHPLILTPGIFFTAFFLILPSLVADARLKTYPKITIAWGTVLAAWANYLLITHAKSWEPYMLTMVHTVVSFAVVLAFYKWKPFDRLYLYPALAHYFDVASTVVAIHFYGYREVHWIEHHLVQWFGAYIYYPWITLILIAVYYALRELVPDEEERHFWYLAIYILGLGPAIRDPAQMILQIGG</sequence>
<proteinExistence type="predicted"/>
<dbReference type="KEGG" id="teu:TEU_08040"/>
<dbReference type="Pfam" id="PF01889">
    <property type="entry name" value="DUF63"/>
    <property type="match status" value="1"/>
</dbReference>
<dbReference type="InterPro" id="IPR002749">
    <property type="entry name" value="DUF63"/>
</dbReference>
<keyword evidence="1" id="KW-0812">Transmembrane</keyword>
<evidence type="ECO:0000256" key="1">
    <source>
        <dbReference type="SAM" id="Phobius"/>
    </source>
</evidence>
<feature type="transmembrane region" description="Helical" evidence="1">
    <location>
        <begin position="60"/>
        <end position="77"/>
    </location>
</feature>
<dbReference type="EMBL" id="CP008887">
    <property type="protein sequence ID" value="AIU70284.1"/>
    <property type="molecule type" value="Genomic_DNA"/>
</dbReference>
<feature type="transmembrane region" description="Helical" evidence="1">
    <location>
        <begin position="144"/>
        <end position="164"/>
    </location>
</feature>
<dbReference type="PANTHER" id="PTHR40700:SF1">
    <property type="entry name" value="DUF63 DOMAIN-CONTAINING PROTEIN"/>
    <property type="match status" value="1"/>
</dbReference>
<evidence type="ECO:0000313" key="3">
    <source>
        <dbReference type="Proteomes" id="UP000029980"/>
    </source>
</evidence>
<dbReference type="Proteomes" id="UP000029980">
    <property type="component" value="Chromosome"/>
</dbReference>
<dbReference type="PANTHER" id="PTHR40700">
    <property type="entry name" value="HYPOTHETICAL MEMBRANE PROTEIN, CONSERVED, DUF63 FAMILY"/>
    <property type="match status" value="1"/>
</dbReference>
<feature type="transmembrane region" description="Helical" evidence="1">
    <location>
        <begin position="89"/>
        <end position="108"/>
    </location>
</feature>
<protein>
    <submittedName>
        <fullName evidence="2">ABC transporter permease</fullName>
    </submittedName>
</protein>
<keyword evidence="3" id="KW-1185">Reference proteome</keyword>
<reference evidence="2 3" key="1">
    <citation type="journal article" date="2015" name="Int. J. Syst. Evol. Microbiol.">
        <title>Thermococcus eurythermalis sp. nov., a conditional piezophilic hyperthermophilic archaeon with a wide temperature range isolated from an oil-immersed chimney in the Guaymas Basin.</title>
        <authorList>
            <person name="Zhao W."/>
            <person name="Zeng X."/>
            <person name="Xiao X."/>
        </authorList>
    </citation>
    <scope>NUCLEOTIDE SEQUENCE [LARGE SCALE GENOMIC DNA]</scope>
    <source>
        <strain evidence="2 3">A501</strain>
    </source>
</reference>
<name>A0A097QUY1_9EURY</name>
<keyword evidence="1" id="KW-1133">Transmembrane helix</keyword>
<feature type="transmembrane region" description="Helical" evidence="1">
    <location>
        <begin position="30"/>
        <end position="48"/>
    </location>
</feature>
<feature type="transmembrane region" description="Helical" evidence="1">
    <location>
        <begin position="171"/>
        <end position="192"/>
    </location>
</feature>
<dbReference type="AlphaFoldDB" id="A0A097QUY1"/>
<organism evidence="2 3">
    <name type="scientific">Thermococcus eurythermalis</name>
    <dbReference type="NCBI Taxonomy" id="1505907"/>
    <lineage>
        <taxon>Archaea</taxon>
        <taxon>Methanobacteriati</taxon>
        <taxon>Methanobacteriota</taxon>
        <taxon>Thermococci</taxon>
        <taxon>Thermococcales</taxon>
        <taxon>Thermococcaceae</taxon>
        <taxon>Thermococcus</taxon>
    </lineage>
</organism>
<accession>A0A097QUY1</accession>
<feature type="transmembrane region" description="Helical" evidence="1">
    <location>
        <begin position="204"/>
        <end position="228"/>
    </location>
</feature>
<feature type="transmembrane region" description="Helical" evidence="1">
    <location>
        <begin position="240"/>
        <end position="258"/>
    </location>
</feature>
<evidence type="ECO:0000313" key="2">
    <source>
        <dbReference type="EMBL" id="AIU70284.1"/>
    </source>
</evidence>
<dbReference type="STRING" id="1505907.TEU_08040"/>
<dbReference type="HOGENOM" id="CLU_086260_0_0_2"/>
<gene>
    <name evidence="2" type="ORF">TEU_08040</name>
</gene>
<keyword evidence="1" id="KW-0472">Membrane</keyword>